<feature type="compositionally biased region" description="Low complexity" evidence="4">
    <location>
        <begin position="450"/>
        <end position="461"/>
    </location>
</feature>
<dbReference type="PROSITE" id="PS50293">
    <property type="entry name" value="TPR_REGION"/>
    <property type="match status" value="1"/>
</dbReference>
<dbReference type="GeneID" id="73471027"/>
<feature type="compositionally biased region" description="Low complexity" evidence="4">
    <location>
        <begin position="337"/>
        <end position="348"/>
    </location>
</feature>
<name>A0A8J5QFX7_9ASCO</name>
<evidence type="ECO:0000313" key="5">
    <source>
        <dbReference type="EMBL" id="KAG7662217.1"/>
    </source>
</evidence>
<feature type="compositionally biased region" description="Polar residues" evidence="4">
    <location>
        <begin position="303"/>
        <end position="319"/>
    </location>
</feature>
<evidence type="ECO:0000256" key="2">
    <source>
        <dbReference type="ARBA" id="ARBA00022803"/>
    </source>
</evidence>
<dbReference type="PROSITE" id="PS50005">
    <property type="entry name" value="TPR"/>
    <property type="match status" value="5"/>
</dbReference>
<dbReference type="SMART" id="SM00028">
    <property type="entry name" value="TPR"/>
    <property type="match status" value="8"/>
</dbReference>
<dbReference type="GO" id="GO:0016567">
    <property type="term" value="P:protein ubiquitination"/>
    <property type="evidence" value="ECO:0007669"/>
    <property type="project" value="TreeGrafter"/>
</dbReference>
<feature type="repeat" description="TPR" evidence="3">
    <location>
        <begin position="625"/>
        <end position="658"/>
    </location>
</feature>
<gene>
    <name evidence="5" type="ORF">J8A68_004227</name>
</gene>
<evidence type="ECO:0000256" key="1">
    <source>
        <dbReference type="ARBA" id="ARBA00022737"/>
    </source>
</evidence>
<feature type="compositionally biased region" description="Basic residues" evidence="4">
    <location>
        <begin position="1"/>
        <end position="10"/>
    </location>
</feature>
<sequence length="808" mass="91845">MSSHNHHHHHSTSDSGIPESDQTITNEPTTNTATATASAATTTNNNNGTSLPDTNYMQQYLRSCIIHSLDTFNYTNAEFISERLLAIDGSNLDSIYLYCLSLFHQHKYKSCYHKLIQLNNNINNHLGCCYIFGKCCLKLDKCKEGIYQLLKVGYMYNESKLQESFHENEGYEDYDYENGPEGNGNPFYFISSNQKFHYESNRSIYPDASSIYHLLGDLYRGINDLKHSALNYTQALKLNQYDFEALQQLCKSGINLNIKAIYKSQPPVTPTTRFGRNDNEFDNQTRTPIHTQLTNPFADKRQSQTQTTPSIHTDDSSAFATPRIKHPSVPDAPLRKSNLNNNNNSNDSVIFTKPAFPISDIVTDKKFRRGGTSSIATGTGTSGSGSEYSKITSRLILQPGTGTGASGSSSGTVTNPMEKTPAKRPVRANLKRNNSSSLEAGLQQQSYPKTTTTTTTATMTTPSSNHVINNSSIFINKQIEKSDKYLLRLFSIFAKAFKSMMKYDCYKAIRLLESLDESQRETPWVLSKLGRLHYEIINYKQSQYYFNKLRKLDRTRLEDMEYYSTLLWHLESKVELTFLANELYEIDCNSAITWCVVGNLFSLIHEPDDAIKCFNKSIKLDSKFTYAYTLKGHEYFGNDNYEMALENFRISLLLDSRHYNALYGIGMIYINLGDYNKANYHFRKAISINPINIILICCNGMVLEKLGKKSLAIKQYELANKLQPLNPLPLFKKAQLLFSEQQYEAALKCFETLKDLAPNEASVHFLLGQLYNIQGDKFLAVREFTIALNLDPKGNYLIREAMESLKEK</sequence>
<dbReference type="Pfam" id="PF12895">
    <property type="entry name" value="ANAPC3"/>
    <property type="match status" value="1"/>
</dbReference>
<feature type="repeat" description="TPR" evidence="3">
    <location>
        <begin position="209"/>
        <end position="242"/>
    </location>
</feature>
<accession>A0A8J5QFX7</accession>
<dbReference type="AlphaFoldDB" id="A0A8J5QFX7"/>
<dbReference type="GO" id="GO:0005737">
    <property type="term" value="C:cytoplasm"/>
    <property type="evidence" value="ECO:0007669"/>
    <property type="project" value="TreeGrafter"/>
</dbReference>
<protein>
    <submittedName>
        <fullName evidence="5">CDC27</fullName>
    </submittedName>
</protein>
<feature type="compositionally biased region" description="Polar residues" evidence="4">
    <location>
        <begin position="431"/>
        <end position="449"/>
    </location>
</feature>
<feature type="region of interest" description="Disordered" evidence="4">
    <location>
        <begin position="1"/>
        <end position="28"/>
    </location>
</feature>
<dbReference type="GO" id="GO:0031145">
    <property type="term" value="P:anaphase-promoting complex-dependent catabolic process"/>
    <property type="evidence" value="ECO:0007669"/>
    <property type="project" value="TreeGrafter"/>
</dbReference>
<dbReference type="InterPro" id="IPR013105">
    <property type="entry name" value="TPR_2"/>
</dbReference>
<dbReference type="GO" id="GO:0007091">
    <property type="term" value="P:metaphase/anaphase transition of mitotic cell cycle"/>
    <property type="evidence" value="ECO:0007669"/>
    <property type="project" value="TreeGrafter"/>
</dbReference>
<evidence type="ECO:0000256" key="4">
    <source>
        <dbReference type="SAM" id="MobiDB-lite"/>
    </source>
</evidence>
<proteinExistence type="predicted"/>
<comment type="caution">
    <text evidence="5">The sequence shown here is derived from an EMBL/GenBank/DDBJ whole genome shotgun (WGS) entry which is preliminary data.</text>
</comment>
<feature type="repeat" description="TPR" evidence="3">
    <location>
        <begin position="591"/>
        <end position="624"/>
    </location>
</feature>
<evidence type="ECO:0000313" key="6">
    <source>
        <dbReference type="Proteomes" id="UP000694255"/>
    </source>
</evidence>
<organism evidence="5 6">
    <name type="scientific">[Candida] subhashii</name>
    <dbReference type="NCBI Taxonomy" id="561895"/>
    <lineage>
        <taxon>Eukaryota</taxon>
        <taxon>Fungi</taxon>
        <taxon>Dikarya</taxon>
        <taxon>Ascomycota</taxon>
        <taxon>Saccharomycotina</taxon>
        <taxon>Pichiomycetes</taxon>
        <taxon>Debaryomycetaceae</taxon>
        <taxon>Spathaspora</taxon>
    </lineage>
</organism>
<dbReference type="PANTHER" id="PTHR12558:SF13">
    <property type="entry name" value="CELL DIVISION CYCLE PROTEIN 27 HOMOLOG"/>
    <property type="match status" value="1"/>
</dbReference>
<feature type="region of interest" description="Disordered" evidence="4">
    <location>
        <begin position="400"/>
        <end position="462"/>
    </location>
</feature>
<dbReference type="Pfam" id="PF07719">
    <property type="entry name" value="TPR_2"/>
    <property type="match status" value="1"/>
</dbReference>
<feature type="region of interest" description="Disordered" evidence="4">
    <location>
        <begin position="289"/>
        <end position="351"/>
    </location>
</feature>
<dbReference type="OrthoDB" id="329563at2759"/>
<evidence type="ECO:0000256" key="3">
    <source>
        <dbReference type="PROSITE-ProRule" id="PRU00339"/>
    </source>
</evidence>
<dbReference type="Pfam" id="PF13432">
    <property type="entry name" value="TPR_16"/>
    <property type="match status" value="1"/>
</dbReference>
<dbReference type="RefSeq" id="XP_049262450.1">
    <property type="nucleotide sequence ID" value="XM_049408164.1"/>
</dbReference>
<dbReference type="GO" id="GO:0051301">
    <property type="term" value="P:cell division"/>
    <property type="evidence" value="ECO:0007669"/>
    <property type="project" value="TreeGrafter"/>
</dbReference>
<dbReference type="PANTHER" id="PTHR12558">
    <property type="entry name" value="CELL DIVISION CYCLE 16,23,27"/>
    <property type="match status" value="1"/>
</dbReference>
<dbReference type="Proteomes" id="UP000694255">
    <property type="component" value="Unassembled WGS sequence"/>
</dbReference>
<feature type="repeat" description="TPR" evidence="3">
    <location>
        <begin position="659"/>
        <end position="692"/>
    </location>
</feature>
<dbReference type="Pfam" id="PF13181">
    <property type="entry name" value="TPR_8"/>
    <property type="match status" value="1"/>
</dbReference>
<keyword evidence="2 3" id="KW-0802">TPR repeat</keyword>
<keyword evidence="6" id="KW-1185">Reference proteome</keyword>
<feature type="repeat" description="TPR" evidence="3">
    <location>
        <begin position="761"/>
        <end position="794"/>
    </location>
</feature>
<dbReference type="EMBL" id="JAGSYN010000182">
    <property type="protein sequence ID" value="KAG7662217.1"/>
    <property type="molecule type" value="Genomic_DNA"/>
</dbReference>
<reference evidence="5 6" key="1">
    <citation type="journal article" date="2021" name="DNA Res.">
        <title>Genome analysis of Candida subhashii reveals its hybrid nature and dual mitochondrial genome conformations.</title>
        <authorList>
            <person name="Mixao V."/>
            <person name="Hegedusova E."/>
            <person name="Saus E."/>
            <person name="Pryszcz L.P."/>
            <person name="Cillingova A."/>
            <person name="Nosek J."/>
            <person name="Gabaldon T."/>
        </authorList>
    </citation>
    <scope>NUCLEOTIDE SEQUENCE [LARGE SCALE GENOMIC DNA]</scope>
    <source>
        <strain evidence="5 6">CBS 10753</strain>
    </source>
</reference>
<dbReference type="InterPro" id="IPR019734">
    <property type="entry name" value="TPR_rpt"/>
</dbReference>
<keyword evidence="1" id="KW-0677">Repeat</keyword>
<dbReference type="GO" id="GO:0005680">
    <property type="term" value="C:anaphase-promoting complex"/>
    <property type="evidence" value="ECO:0007669"/>
    <property type="project" value="TreeGrafter"/>
</dbReference>